<proteinExistence type="predicted"/>
<dbReference type="STRING" id="477690.SAMN05216474_0053"/>
<feature type="domain" description="Secretion system C-terminal sorting" evidence="3">
    <location>
        <begin position="240"/>
        <end position="303"/>
    </location>
</feature>
<sequence>MKSLTFLLLLLTSISFAQQTWVSDNAKWTYTFHSFPYGGYIIVQEVMDTVIMGEACKGYETTQYNFGMNQFGETVELFSEVLDTNYVYYANDTVHMYYESDFHPIYIFNLNQNTTYNTMANPSETTCAITSNISVVDSTTVTLSGQDYLQYTLSADDNNSFRINGVVNSRFGHFETTSQQYSFVFPRMTFCFMPDESPFYSFSCFEDDDISYTANTGSDCIYPYNTIGIETFDIDLNLINPVINGEIQLPSDFVNVRSTITDLKGQVVLRSTNNTLKVSTLENGIYLLHVEKEGKVYTKKMVIRN</sequence>
<gene>
    <name evidence="4" type="ORF">SAMN05216474_0053</name>
</gene>
<dbReference type="NCBIfam" id="TIGR04183">
    <property type="entry name" value="Por_Secre_tail"/>
    <property type="match status" value="1"/>
</dbReference>
<accession>A0A1I6XAD3</accession>
<evidence type="ECO:0000313" key="4">
    <source>
        <dbReference type="EMBL" id="SFT35295.1"/>
    </source>
</evidence>
<feature type="chain" id="PRO_5014893103" evidence="2">
    <location>
        <begin position="18"/>
        <end position="305"/>
    </location>
</feature>
<dbReference type="Proteomes" id="UP000236454">
    <property type="component" value="Unassembled WGS sequence"/>
</dbReference>
<evidence type="ECO:0000259" key="3">
    <source>
        <dbReference type="Pfam" id="PF18962"/>
    </source>
</evidence>
<keyword evidence="1 2" id="KW-0732">Signal</keyword>
<dbReference type="OrthoDB" id="6395291at2"/>
<reference evidence="4 5" key="1">
    <citation type="submission" date="2016-10" db="EMBL/GenBank/DDBJ databases">
        <authorList>
            <person name="de Groot N.N."/>
        </authorList>
    </citation>
    <scope>NUCLEOTIDE SEQUENCE [LARGE SCALE GENOMIC DNA]</scope>
    <source>
        <strain evidence="4 5">CGMCC 1.7005</strain>
    </source>
</reference>
<dbReference type="AlphaFoldDB" id="A0A1I6XAD3"/>
<evidence type="ECO:0000256" key="2">
    <source>
        <dbReference type="SAM" id="SignalP"/>
    </source>
</evidence>
<dbReference type="RefSeq" id="WP_090244872.1">
    <property type="nucleotide sequence ID" value="NZ_FPAS01000001.1"/>
</dbReference>
<organism evidence="4 5">
    <name type="scientific">Lishizhenia tianjinensis</name>
    <dbReference type="NCBI Taxonomy" id="477690"/>
    <lineage>
        <taxon>Bacteria</taxon>
        <taxon>Pseudomonadati</taxon>
        <taxon>Bacteroidota</taxon>
        <taxon>Flavobacteriia</taxon>
        <taxon>Flavobacteriales</taxon>
        <taxon>Crocinitomicaceae</taxon>
        <taxon>Lishizhenia</taxon>
    </lineage>
</organism>
<dbReference type="InterPro" id="IPR026444">
    <property type="entry name" value="Secre_tail"/>
</dbReference>
<evidence type="ECO:0000313" key="5">
    <source>
        <dbReference type="Proteomes" id="UP000236454"/>
    </source>
</evidence>
<dbReference type="Pfam" id="PF18962">
    <property type="entry name" value="Por_Secre_tail"/>
    <property type="match status" value="1"/>
</dbReference>
<evidence type="ECO:0000256" key="1">
    <source>
        <dbReference type="ARBA" id="ARBA00022729"/>
    </source>
</evidence>
<dbReference type="EMBL" id="FPAS01000001">
    <property type="protein sequence ID" value="SFT35295.1"/>
    <property type="molecule type" value="Genomic_DNA"/>
</dbReference>
<protein>
    <submittedName>
        <fullName evidence="4">Por secretion system C-terminal sorting domain-containing protein</fullName>
    </submittedName>
</protein>
<keyword evidence="5" id="KW-1185">Reference proteome</keyword>
<feature type="signal peptide" evidence="2">
    <location>
        <begin position="1"/>
        <end position="17"/>
    </location>
</feature>
<name>A0A1I6XAD3_9FLAO</name>